<organism evidence="1">
    <name type="scientific">bioreactor metagenome</name>
    <dbReference type="NCBI Taxonomy" id="1076179"/>
    <lineage>
        <taxon>unclassified sequences</taxon>
        <taxon>metagenomes</taxon>
        <taxon>ecological metagenomes</taxon>
    </lineage>
</organism>
<protein>
    <recommendedName>
        <fullName evidence="2">4Fe-4S ferredoxin-type domain-containing protein</fullName>
    </recommendedName>
</protein>
<accession>A0A644UEQ0</accession>
<proteinExistence type="predicted"/>
<dbReference type="AlphaFoldDB" id="A0A644UEQ0"/>
<evidence type="ECO:0008006" key="2">
    <source>
        <dbReference type="Google" id="ProtNLM"/>
    </source>
</evidence>
<dbReference type="PROSITE" id="PS00198">
    <property type="entry name" value="4FE4S_FER_1"/>
    <property type="match status" value="1"/>
</dbReference>
<dbReference type="InterPro" id="IPR017900">
    <property type="entry name" value="4Fe4S_Fe_S_CS"/>
</dbReference>
<name>A0A644UEQ0_9ZZZZ</name>
<dbReference type="SUPFAM" id="SSF46548">
    <property type="entry name" value="alpha-helical ferredoxin"/>
    <property type="match status" value="1"/>
</dbReference>
<evidence type="ECO:0000313" key="1">
    <source>
        <dbReference type="EMBL" id="MPL77322.1"/>
    </source>
</evidence>
<dbReference type="EMBL" id="VSSQ01000106">
    <property type="protein sequence ID" value="MPL77322.1"/>
    <property type="molecule type" value="Genomic_DNA"/>
</dbReference>
<sequence length="138" mass="15751">MLLDHLTSFGSHEQPKAETYHLTDFKNLSGRLKAFILTCKVARLSPHTIKYYTYALTSFLGYRCYFCAQCHAVCPFSTTRDASIHNFVMGTVTTTSILNGFFANMERTMGYGLKNPDSWWDHDIPLFGISTKFTEKRG</sequence>
<comment type="caution">
    <text evidence="1">The sequence shown here is derived from an EMBL/GenBank/DDBJ whole genome shotgun (WGS) entry which is preliminary data.</text>
</comment>
<gene>
    <name evidence="1" type="ORF">SDC9_23177</name>
</gene>
<reference evidence="1" key="1">
    <citation type="submission" date="2019-08" db="EMBL/GenBank/DDBJ databases">
        <authorList>
            <person name="Kucharzyk K."/>
            <person name="Murdoch R.W."/>
            <person name="Higgins S."/>
            <person name="Loffler F."/>
        </authorList>
    </citation>
    <scope>NUCLEOTIDE SEQUENCE</scope>
</reference>